<reference evidence="1" key="1">
    <citation type="submission" date="2018-04" db="EMBL/GenBank/DDBJ databases">
        <title>WGS assembly of Panicum hallii.</title>
        <authorList>
            <person name="Lovell J."/>
            <person name="Jenkins J."/>
            <person name="Lowry D."/>
            <person name="Mamidi S."/>
            <person name="Sreedasyam A."/>
            <person name="Weng X."/>
            <person name="Barry K."/>
            <person name="Bonette J."/>
            <person name="Campitelli B."/>
            <person name="Daum C."/>
            <person name="Gordon S."/>
            <person name="Gould B."/>
            <person name="Lipzen A."/>
            <person name="Macqueen A."/>
            <person name="Palacio-Mejia J."/>
            <person name="Plott C."/>
            <person name="Shakirov E."/>
            <person name="Shu S."/>
            <person name="Yoshinaga Y."/>
            <person name="Zane M."/>
            <person name="Rokhsar D."/>
            <person name="Grimwood J."/>
            <person name="Schmutz J."/>
            <person name="Juenger T."/>
        </authorList>
    </citation>
    <scope>NUCLEOTIDE SEQUENCE [LARGE SCALE GENOMIC DNA]</scope>
    <source>
        <strain evidence="1">FIL2</strain>
    </source>
</reference>
<dbReference type="EMBL" id="CM008046">
    <property type="protein sequence ID" value="PVH66443.1"/>
    <property type="molecule type" value="Genomic_DNA"/>
</dbReference>
<dbReference type="Gramene" id="PVH66443">
    <property type="protein sequence ID" value="PVH66443"/>
    <property type="gene ID" value="PAHAL_1G248000"/>
</dbReference>
<dbReference type="Proteomes" id="UP000243499">
    <property type="component" value="Chromosome 1"/>
</dbReference>
<sequence length="127" mass="14409">MLGIERKKKGGCRDRRPVAVTKMPRDGLARDLEVEAALAAEAAWGLKEAVASMAWSIDMDVYSPLHLPTELVGNGSISANKVWNRCHLKGTSKRDHLWQLRHQIFSIRIISCLQFRREEKELGLEPF</sequence>
<accession>A0A2T8KW86</accession>
<name>A0A2T8KW86_9POAL</name>
<organism evidence="1">
    <name type="scientific">Panicum hallii</name>
    <dbReference type="NCBI Taxonomy" id="206008"/>
    <lineage>
        <taxon>Eukaryota</taxon>
        <taxon>Viridiplantae</taxon>
        <taxon>Streptophyta</taxon>
        <taxon>Embryophyta</taxon>
        <taxon>Tracheophyta</taxon>
        <taxon>Spermatophyta</taxon>
        <taxon>Magnoliopsida</taxon>
        <taxon>Liliopsida</taxon>
        <taxon>Poales</taxon>
        <taxon>Poaceae</taxon>
        <taxon>PACMAD clade</taxon>
        <taxon>Panicoideae</taxon>
        <taxon>Panicodae</taxon>
        <taxon>Paniceae</taxon>
        <taxon>Panicinae</taxon>
        <taxon>Panicum</taxon>
        <taxon>Panicum sect. Panicum</taxon>
    </lineage>
</organism>
<dbReference type="AlphaFoldDB" id="A0A2T8KW86"/>
<evidence type="ECO:0000313" key="1">
    <source>
        <dbReference type="EMBL" id="PVH66443.1"/>
    </source>
</evidence>
<gene>
    <name evidence="1" type="ORF">PAHAL_1G248000</name>
</gene>
<protein>
    <submittedName>
        <fullName evidence="1">Uncharacterized protein</fullName>
    </submittedName>
</protein>
<proteinExistence type="predicted"/>